<dbReference type="InterPro" id="IPR015943">
    <property type="entry name" value="WD40/YVTN_repeat-like_dom_sf"/>
</dbReference>
<dbReference type="SMART" id="SM00320">
    <property type="entry name" value="WD40"/>
    <property type="match status" value="3"/>
</dbReference>
<dbReference type="GO" id="GO:0035091">
    <property type="term" value="F:phosphatidylinositol binding"/>
    <property type="evidence" value="ECO:0007669"/>
    <property type="project" value="InterPro"/>
</dbReference>
<dbReference type="InterPro" id="IPR001680">
    <property type="entry name" value="WD40_rpt"/>
</dbReference>
<evidence type="ECO:0008006" key="4">
    <source>
        <dbReference type="Google" id="ProtNLM"/>
    </source>
</evidence>
<dbReference type="Pfam" id="PF00400">
    <property type="entry name" value="WD40"/>
    <property type="match status" value="1"/>
</dbReference>
<reference evidence="2" key="1">
    <citation type="journal article" date="2014" name="Nucleic Acids Res.">
        <title>The evolutionary dynamics of variant antigen genes in Babesia reveal a history of genomic innovation underlying host-parasite interaction.</title>
        <authorList>
            <person name="Jackson A.P."/>
            <person name="Otto T.D."/>
            <person name="Darby A."/>
            <person name="Ramaprasad A."/>
            <person name="Xia D."/>
            <person name="Echaide I.E."/>
            <person name="Farber M."/>
            <person name="Gahlot S."/>
            <person name="Gamble J."/>
            <person name="Gupta D."/>
            <person name="Gupta Y."/>
            <person name="Jackson L."/>
            <person name="Malandrin L."/>
            <person name="Malas T.B."/>
            <person name="Moussa E."/>
            <person name="Nair M."/>
            <person name="Reid A.J."/>
            <person name="Sanders M."/>
            <person name="Sharma J."/>
            <person name="Tracey A."/>
            <person name="Quail M.A."/>
            <person name="Weir W."/>
            <person name="Wastling J.M."/>
            <person name="Hall N."/>
            <person name="Willadsen P."/>
            <person name="Lingelbach K."/>
            <person name="Shiels B."/>
            <person name="Tait A."/>
            <person name="Berriman M."/>
            <person name="Allred D.R."/>
            <person name="Pain A."/>
        </authorList>
    </citation>
    <scope>NUCLEOTIDE SEQUENCE</scope>
    <source>
        <strain evidence="2">1802A</strain>
    </source>
</reference>
<dbReference type="PROSITE" id="PS50082">
    <property type="entry name" value="WD_REPEATS_2"/>
    <property type="match status" value="1"/>
</dbReference>
<accession>A0AAD9GGM2</accession>
<evidence type="ECO:0000313" key="3">
    <source>
        <dbReference type="Proteomes" id="UP001195914"/>
    </source>
</evidence>
<sequence length="511" mass="57427">MMDLDSLRCSVQRNGNFHFSYTLHMKYKNADWYMEKSFGDFEQLQESLIYNEFADVPLLPDLQVSGSIDPLVEVRNAEEELEAFIREVLRRPDTRSFEDTLIFCDLLRRLPKTPEPVVATLVADGTSCHLSVSDVCYLKVEKLLIVSYEEKTVLSKIGRMWSIIDQENLGAIRVYKICDDVTEGVIQLLEKLFHSKIRGIDYIRDSSTLVVAKDDGHVEMFRLNSDATEFESIGSIMLHAAPILAIGTTGGIGFTSGYDDNIRAFDIASRATISGGKLTKRLSGDKLLTSTVTSPRTMMIGTSANRVYTYYMKNDIPIFVDSCTIPQPMNIRRIHCTANNVFVAHGNCVSCFGYSRYSVDKLRETAPSAKTTRDNAEREMTGITRQVSMGDKGQQQSQSDTGMISFPMSIRSAQFSVNKVDSAFSTYQVYDVVLRAKAKQLLVAYDEVVAVWCIVKGVILYSWYAHRNAQVHVLRILDPDDLVLTGGSDGEIRIWRLPDASLLRLWNPVAA</sequence>
<keyword evidence="3" id="KW-1185">Reference proteome</keyword>
<dbReference type="SUPFAM" id="SSF50978">
    <property type="entry name" value="WD40 repeat-like"/>
    <property type="match status" value="1"/>
</dbReference>
<reference evidence="2" key="2">
    <citation type="submission" date="2021-05" db="EMBL/GenBank/DDBJ databases">
        <authorList>
            <person name="Pain A."/>
        </authorList>
    </citation>
    <scope>NUCLEOTIDE SEQUENCE</scope>
    <source>
        <strain evidence="2">1802A</strain>
    </source>
</reference>
<evidence type="ECO:0000256" key="1">
    <source>
        <dbReference type="PROSITE-ProRule" id="PRU00221"/>
    </source>
</evidence>
<dbReference type="InterPro" id="IPR036871">
    <property type="entry name" value="PX_dom_sf"/>
</dbReference>
<dbReference type="CDD" id="cd06093">
    <property type="entry name" value="PX_domain"/>
    <property type="match status" value="1"/>
</dbReference>
<feature type="repeat" description="WD" evidence="1">
    <location>
        <begin position="464"/>
        <end position="505"/>
    </location>
</feature>
<dbReference type="SUPFAM" id="SSF64268">
    <property type="entry name" value="PX domain"/>
    <property type="match status" value="1"/>
</dbReference>
<dbReference type="InterPro" id="IPR036322">
    <property type="entry name" value="WD40_repeat_dom_sf"/>
</dbReference>
<name>A0AAD9GGM2_BABDI</name>
<dbReference type="EMBL" id="JAHBMH010000033">
    <property type="protein sequence ID" value="KAK1937711.1"/>
    <property type="molecule type" value="Genomic_DNA"/>
</dbReference>
<dbReference type="AlphaFoldDB" id="A0AAD9GGM2"/>
<organism evidence="2 3">
    <name type="scientific">Babesia divergens</name>
    <dbReference type="NCBI Taxonomy" id="32595"/>
    <lineage>
        <taxon>Eukaryota</taxon>
        <taxon>Sar</taxon>
        <taxon>Alveolata</taxon>
        <taxon>Apicomplexa</taxon>
        <taxon>Aconoidasida</taxon>
        <taxon>Piroplasmida</taxon>
        <taxon>Babesiidae</taxon>
        <taxon>Babesia</taxon>
    </lineage>
</organism>
<keyword evidence="1" id="KW-0853">WD repeat</keyword>
<dbReference type="Proteomes" id="UP001195914">
    <property type="component" value="Unassembled WGS sequence"/>
</dbReference>
<proteinExistence type="predicted"/>
<gene>
    <name evidence="2" type="ORF">X943_004069</name>
</gene>
<dbReference type="Gene3D" id="2.130.10.10">
    <property type="entry name" value="YVTN repeat-like/Quinoprotein amine dehydrogenase"/>
    <property type="match status" value="2"/>
</dbReference>
<evidence type="ECO:0000313" key="2">
    <source>
        <dbReference type="EMBL" id="KAK1937711.1"/>
    </source>
</evidence>
<comment type="caution">
    <text evidence="2">The sequence shown here is derived from an EMBL/GenBank/DDBJ whole genome shotgun (WGS) entry which is preliminary data.</text>
</comment>
<protein>
    <recommendedName>
        <fullName evidence="4">PX domain-containing protein</fullName>
    </recommendedName>
</protein>
<dbReference type="Gene3D" id="3.30.1520.10">
    <property type="entry name" value="Phox-like domain"/>
    <property type="match status" value="1"/>
</dbReference>